<keyword evidence="2" id="KW-0732">Signal</keyword>
<feature type="chain" id="PRO_5046287223" evidence="2">
    <location>
        <begin position="27"/>
        <end position="298"/>
    </location>
</feature>
<keyword evidence="5" id="KW-1185">Reference proteome</keyword>
<dbReference type="InterPro" id="IPR036582">
    <property type="entry name" value="Mao_N_sf"/>
</dbReference>
<protein>
    <submittedName>
        <fullName evidence="4">Copper amine oxidase N-terminal domain-containing protein</fullName>
    </submittedName>
</protein>
<feature type="domain" description="Copper amine oxidase-like N-terminal" evidence="3">
    <location>
        <begin position="48"/>
        <end position="140"/>
    </location>
</feature>
<accession>A0ABV6J6I2</accession>
<name>A0ABV6J6I2_9BACL</name>
<dbReference type="Gene3D" id="3.30.457.10">
    <property type="entry name" value="Copper amine oxidase-like, N-terminal domain"/>
    <property type="match status" value="1"/>
</dbReference>
<comment type="caution">
    <text evidence="4">The sequence shown here is derived from an EMBL/GenBank/DDBJ whole genome shotgun (WGS) entry which is preliminary data.</text>
</comment>
<dbReference type="Pfam" id="PF07833">
    <property type="entry name" value="Cu_amine_oxidN1"/>
    <property type="match status" value="1"/>
</dbReference>
<feature type="region of interest" description="Disordered" evidence="1">
    <location>
        <begin position="262"/>
        <end position="298"/>
    </location>
</feature>
<evidence type="ECO:0000256" key="1">
    <source>
        <dbReference type="SAM" id="MobiDB-lite"/>
    </source>
</evidence>
<feature type="signal peptide" evidence="2">
    <location>
        <begin position="1"/>
        <end position="26"/>
    </location>
</feature>
<organism evidence="4 5">
    <name type="scientific">Paenibacillus mendelii</name>
    <dbReference type="NCBI Taxonomy" id="206163"/>
    <lineage>
        <taxon>Bacteria</taxon>
        <taxon>Bacillati</taxon>
        <taxon>Bacillota</taxon>
        <taxon>Bacilli</taxon>
        <taxon>Bacillales</taxon>
        <taxon>Paenibacillaceae</taxon>
        <taxon>Paenibacillus</taxon>
    </lineage>
</organism>
<evidence type="ECO:0000313" key="4">
    <source>
        <dbReference type="EMBL" id="MFC0391446.1"/>
    </source>
</evidence>
<dbReference type="EMBL" id="JBHLVF010000011">
    <property type="protein sequence ID" value="MFC0391446.1"/>
    <property type="molecule type" value="Genomic_DNA"/>
</dbReference>
<sequence>MKKYIQSIAAASLLWGALIAVPGAHAAAAATTDVFIDGNRQVDVLHFQGRMLVQLTAFHDPAWVSYSYEAKTKTVTITNKTKKVGIRLSGGMMEAEVNGTEVKLDAPVTFKNGRTYVPLRFLSETLGGSVMYDGPGKKVVVRTPAGQERYKALMSGDLTEARLIAIRLPIMRGEDALQARGEGFTINYIFPKGEALRYYKEYKDLVEYIEINAQGIAEVKWQSDEFGPAAEHREKGAKPAARGEAVFFTDLIMADLTIYGTKDSDGKSTELGRLDRSEEPNSGKFVVPIEGETRTDAT</sequence>
<dbReference type="InterPro" id="IPR012854">
    <property type="entry name" value="Cu_amine_oxidase-like_N"/>
</dbReference>
<feature type="compositionally biased region" description="Basic and acidic residues" evidence="1">
    <location>
        <begin position="262"/>
        <end position="281"/>
    </location>
</feature>
<proteinExistence type="predicted"/>
<dbReference type="SUPFAM" id="SSF55383">
    <property type="entry name" value="Copper amine oxidase, domain N"/>
    <property type="match status" value="1"/>
</dbReference>
<dbReference type="RefSeq" id="WP_204819904.1">
    <property type="nucleotide sequence ID" value="NZ_JANHOF010000006.1"/>
</dbReference>
<dbReference type="Proteomes" id="UP001589818">
    <property type="component" value="Unassembled WGS sequence"/>
</dbReference>
<reference evidence="4 5" key="1">
    <citation type="submission" date="2024-09" db="EMBL/GenBank/DDBJ databases">
        <authorList>
            <person name="Sun Q."/>
            <person name="Mori K."/>
        </authorList>
    </citation>
    <scope>NUCLEOTIDE SEQUENCE [LARGE SCALE GENOMIC DNA]</scope>
    <source>
        <strain evidence="4 5">CCM 4839</strain>
    </source>
</reference>
<evidence type="ECO:0000256" key="2">
    <source>
        <dbReference type="SAM" id="SignalP"/>
    </source>
</evidence>
<evidence type="ECO:0000313" key="5">
    <source>
        <dbReference type="Proteomes" id="UP001589818"/>
    </source>
</evidence>
<gene>
    <name evidence="4" type="ORF">ACFFJ8_08675</name>
</gene>
<evidence type="ECO:0000259" key="3">
    <source>
        <dbReference type="Pfam" id="PF07833"/>
    </source>
</evidence>